<keyword evidence="2" id="KW-1185">Reference proteome</keyword>
<dbReference type="AlphaFoldDB" id="A0A9X1VAN4"/>
<evidence type="ECO:0000313" key="2">
    <source>
        <dbReference type="Proteomes" id="UP001139263"/>
    </source>
</evidence>
<proteinExistence type="predicted"/>
<accession>A0A9X1VAN4</accession>
<gene>
    <name evidence="1" type="ORF">MM817_02691</name>
</gene>
<organism evidence="1 2">
    <name type="scientific">Sulfoacidibacillus ferrooxidans</name>
    <dbReference type="NCBI Taxonomy" id="2005001"/>
    <lineage>
        <taxon>Bacteria</taxon>
        <taxon>Bacillati</taxon>
        <taxon>Bacillota</taxon>
        <taxon>Bacilli</taxon>
        <taxon>Bacillales</taxon>
        <taxon>Alicyclobacillaceae</taxon>
        <taxon>Sulfoacidibacillus</taxon>
    </lineage>
</organism>
<dbReference type="RefSeq" id="WP_241716030.1">
    <property type="nucleotide sequence ID" value="NZ_JALBUF010000013.1"/>
</dbReference>
<sequence length="45" mass="5038">MADEIFENPRLAAIYDPFDPDRSDLDAYESVVNEFGARSVLDIGC</sequence>
<dbReference type="Proteomes" id="UP001139263">
    <property type="component" value="Unassembled WGS sequence"/>
</dbReference>
<evidence type="ECO:0008006" key="3">
    <source>
        <dbReference type="Google" id="ProtNLM"/>
    </source>
</evidence>
<evidence type="ECO:0000313" key="1">
    <source>
        <dbReference type="EMBL" id="MCI0184394.1"/>
    </source>
</evidence>
<dbReference type="EMBL" id="JALBUF010000013">
    <property type="protein sequence ID" value="MCI0184394.1"/>
    <property type="molecule type" value="Genomic_DNA"/>
</dbReference>
<name>A0A9X1VAN4_9BACL</name>
<protein>
    <recommendedName>
        <fullName evidence="3">Methyltransferase type 11</fullName>
    </recommendedName>
</protein>
<comment type="caution">
    <text evidence="1">The sequence shown here is derived from an EMBL/GenBank/DDBJ whole genome shotgun (WGS) entry which is preliminary data.</text>
</comment>
<reference evidence="1" key="1">
    <citation type="submission" date="2022-03" db="EMBL/GenBank/DDBJ databases">
        <title>Draft Genome Sequence of Firmicute Strain S0AB, a Heterotrophic Iron/Sulfur-Oxidizing Extreme Acidophile.</title>
        <authorList>
            <person name="Vergara E."/>
            <person name="Pakostova E."/>
            <person name="Johnson D.B."/>
            <person name="Holmes D.S."/>
        </authorList>
    </citation>
    <scope>NUCLEOTIDE SEQUENCE</scope>
    <source>
        <strain evidence="1">S0AB</strain>
    </source>
</reference>